<comment type="caution">
    <text evidence="2">The sequence shown here is derived from an EMBL/GenBank/DDBJ whole genome shotgun (WGS) entry which is preliminary data.</text>
</comment>
<proteinExistence type="predicted"/>
<evidence type="ECO:0000256" key="1">
    <source>
        <dbReference type="SAM" id="MobiDB-lite"/>
    </source>
</evidence>
<dbReference type="AlphaFoldDB" id="A0AAP8T8L5"/>
<protein>
    <submittedName>
        <fullName evidence="2">Uncharacterized protein</fullName>
    </submittedName>
</protein>
<name>A0AAP8T8L5_9BACT</name>
<reference evidence="2 3" key="1">
    <citation type="journal article" date="2017" name="BMC Genomics">
        <title>Genome sequencing of 39 Akkermansia muciniphila isolates reveals its population structure, genomic and functional diverisity, and global distribution in mammalian gut microbiotas.</title>
        <authorList>
            <person name="Guo X."/>
            <person name="Li S."/>
            <person name="Zhang J."/>
            <person name="Wu F."/>
            <person name="Li X."/>
            <person name="Wu D."/>
            <person name="Zhang M."/>
            <person name="Ou Z."/>
            <person name="Jie Z."/>
            <person name="Yan Q."/>
            <person name="Li P."/>
            <person name="Yi J."/>
            <person name="Peng Y."/>
        </authorList>
    </citation>
    <scope>NUCLEOTIDE SEQUENCE [LARGE SCALE GENOMIC DNA]</scope>
    <source>
        <strain evidence="2 3">GP43</strain>
    </source>
</reference>
<feature type="region of interest" description="Disordered" evidence="1">
    <location>
        <begin position="79"/>
        <end position="98"/>
    </location>
</feature>
<dbReference type="Proteomes" id="UP000235914">
    <property type="component" value="Unassembled WGS sequence"/>
</dbReference>
<organism evidence="2 3">
    <name type="scientific">Akkermansia muciniphila</name>
    <dbReference type="NCBI Taxonomy" id="239935"/>
    <lineage>
        <taxon>Bacteria</taxon>
        <taxon>Pseudomonadati</taxon>
        <taxon>Verrucomicrobiota</taxon>
        <taxon>Verrucomicrobiia</taxon>
        <taxon>Verrucomicrobiales</taxon>
        <taxon>Akkermansiaceae</taxon>
        <taxon>Akkermansia</taxon>
    </lineage>
</organism>
<evidence type="ECO:0000313" key="3">
    <source>
        <dbReference type="Proteomes" id="UP000235914"/>
    </source>
</evidence>
<sequence length="98" mass="10113">MAGTPEDGYYYMQNTPIAGVPLPQAAAISSGNTGNEDGCSRWGLWTASRGFKWEIPRVFPACGSGSDGCDEGAVIPNGACGESRDTIAPEKALQSVGS</sequence>
<evidence type="ECO:0000313" key="2">
    <source>
        <dbReference type="EMBL" id="PNC53955.1"/>
    </source>
</evidence>
<gene>
    <name evidence="2" type="ORF">CXU09_10150</name>
</gene>
<dbReference type="EMBL" id="PJKN01000006">
    <property type="protein sequence ID" value="PNC53955.1"/>
    <property type="molecule type" value="Genomic_DNA"/>
</dbReference>
<accession>A0AAP8T8L5</accession>